<dbReference type="PANTHER" id="PTHR10887">
    <property type="entry name" value="DNA2/NAM7 HELICASE FAMILY"/>
    <property type="match status" value="1"/>
</dbReference>
<feature type="domain" description="DNA2/NAM7 helicase-like C-terminal" evidence="4">
    <location>
        <begin position="564"/>
        <end position="741"/>
    </location>
</feature>
<dbReference type="EC" id="3.6.4.12" evidence="5"/>
<dbReference type="GO" id="GO:0016787">
    <property type="term" value="F:hydrolase activity"/>
    <property type="evidence" value="ECO:0007669"/>
    <property type="project" value="UniProtKB-KW"/>
</dbReference>
<dbReference type="InterPro" id="IPR041677">
    <property type="entry name" value="DNA2/NAM7_AAA_11"/>
</dbReference>
<keyword evidence="5" id="KW-0378">Hydrolase</keyword>
<dbReference type="Pfam" id="PF10881">
    <property type="entry name" value="DUF2726"/>
    <property type="match status" value="1"/>
</dbReference>
<dbReference type="GO" id="GO:0003678">
    <property type="term" value="F:DNA helicase activity"/>
    <property type="evidence" value="ECO:0007669"/>
    <property type="project" value="UniProtKB-EC"/>
</dbReference>
<dbReference type="InterPro" id="IPR047187">
    <property type="entry name" value="SF1_C_Upf1"/>
</dbReference>
<dbReference type="InterPro" id="IPR027417">
    <property type="entry name" value="P-loop_NTPase"/>
</dbReference>
<reference evidence="5" key="1">
    <citation type="submission" date="2019-08" db="EMBL/GenBank/DDBJ databases">
        <authorList>
            <person name="Kucharzyk K."/>
            <person name="Murdoch R.W."/>
            <person name="Higgins S."/>
            <person name="Loffler F."/>
        </authorList>
    </citation>
    <scope>NUCLEOTIDE SEQUENCE</scope>
</reference>
<accession>A0A644VJQ8</accession>
<dbReference type="CDD" id="cd18808">
    <property type="entry name" value="SF1_C_Upf1"/>
    <property type="match status" value="1"/>
</dbReference>
<comment type="caution">
    <text evidence="5">The sequence shown here is derived from an EMBL/GenBank/DDBJ whole genome shotgun (WGS) entry which is preliminary data.</text>
</comment>
<dbReference type="Gene3D" id="3.40.960.10">
    <property type="entry name" value="VSR Endonuclease"/>
    <property type="match status" value="1"/>
</dbReference>
<dbReference type="CDD" id="cd17934">
    <property type="entry name" value="DEXXQc_Upf1-like"/>
    <property type="match status" value="1"/>
</dbReference>
<evidence type="ECO:0000259" key="3">
    <source>
        <dbReference type="Pfam" id="PF13086"/>
    </source>
</evidence>
<evidence type="ECO:0000313" key="5">
    <source>
        <dbReference type="EMBL" id="MPL91629.1"/>
    </source>
</evidence>
<organism evidence="5">
    <name type="scientific">bioreactor metagenome</name>
    <dbReference type="NCBI Taxonomy" id="1076179"/>
    <lineage>
        <taxon>unclassified sequences</taxon>
        <taxon>metagenomes</taxon>
        <taxon>ecological metagenomes</taxon>
    </lineage>
</organism>
<feature type="domain" description="DNA2/NAM7 helicase helicase" evidence="3">
    <location>
        <begin position="182"/>
        <end position="539"/>
    </location>
</feature>
<keyword evidence="5" id="KW-0067">ATP-binding</keyword>
<dbReference type="EMBL" id="VSSQ01000335">
    <property type="protein sequence ID" value="MPL91629.1"/>
    <property type="molecule type" value="Genomic_DNA"/>
</dbReference>
<keyword evidence="1" id="KW-0175">Coiled coil</keyword>
<evidence type="ECO:0000259" key="2">
    <source>
        <dbReference type="Pfam" id="PF10881"/>
    </source>
</evidence>
<feature type="domain" description="DUF2726" evidence="2">
    <location>
        <begin position="801"/>
        <end position="923"/>
    </location>
</feature>
<dbReference type="AlphaFoldDB" id="A0A644VJQ8"/>
<keyword evidence="5" id="KW-0547">Nucleotide-binding</keyword>
<evidence type="ECO:0000259" key="4">
    <source>
        <dbReference type="Pfam" id="PF13087"/>
    </source>
</evidence>
<evidence type="ECO:0000256" key="1">
    <source>
        <dbReference type="SAM" id="Coils"/>
    </source>
</evidence>
<name>A0A644VJQ8_9ZZZZ</name>
<dbReference type="Pfam" id="PF13087">
    <property type="entry name" value="AAA_12"/>
    <property type="match status" value="1"/>
</dbReference>
<feature type="coiled-coil region" evidence="1">
    <location>
        <begin position="296"/>
        <end position="323"/>
    </location>
</feature>
<dbReference type="SUPFAM" id="SSF52540">
    <property type="entry name" value="P-loop containing nucleoside triphosphate hydrolases"/>
    <property type="match status" value="1"/>
</dbReference>
<protein>
    <submittedName>
        <fullName evidence="5">ATP-dependent RecD-like DNA helicase</fullName>
        <ecNumber evidence="5">3.6.4.12</ecNumber>
    </submittedName>
</protein>
<dbReference type="Gene3D" id="3.40.50.300">
    <property type="entry name" value="P-loop containing nucleotide triphosphate hydrolases"/>
    <property type="match status" value="3"/>
</dbReference>
<proteinExistence type="predicted"/>
<sequence>MDIHAELILIKNSETQEFEDKTSAITDLKCEKNKIVIKYADTNKNYNYNSSNVIRLKNPKKINAEQVIICVDGFPVEDPSSVLDFGEYIKLIYDYQVTKTYHKSKITYQNSCLNERQPKTIFEYFKALSAHLNMGTDFENVLLKQYEKITKIRVDSVLAAYLSGKKITKKNNADILIFSFGFNLSQEKAVKTAFENNISIIEGPPGTGKTQTILNIIANVVAKGETVGVVAGNNSATSNVQEKLAENGYGFLTALLGNSDNQSDFFALKQTQIPDMSKWHLGEDAPKKIFKQLSSVSNELNILLEYEREIAKLKEELSKLAVEQGHFEKNFQEPYVPLSKISFRKKISSTAILDLTTYYEEIVRTNRNNNFTAKVLLFLKYGIYRLQNFQENQLAIINSLKRDYYARAKEERKQKIAFLERKLKNKSYDKLKEEYIELSIKLFQETLYRKYFNHLRENYAVKSFKKDSYNFQKFVRDYPVVLSTTHSILNSISANYLFDYLIIDEASQVDLVTASLALACCKNIVIVGDAKQLPQIVSSQIEKISNEIFYGNNIEEAYNYSKQSIIKSLSLLYKDELPRTLLREHYRCHPKIIGFCNEKFYNNELIIMTEGKPNDTPLKIYKTAPGNHARRLNFANSNGWCNLRQIEVIKDEIIDNNKDKYQDCSGVGIICPYRNQVTETKKCLKYPKIEVDTVHKFQGREKDTIIFSTVVNDINPFVDDANLINVAVSRGVKEFIVVTSNKLFKRHGTNIGDLLRYIEYNSSEDAVVESKKTSVFDLLYSEYSHRLLKVMNSSKHISEFQSENLMYRVIEDVLAMPEFNSFKCVLHVPLNSIVKDFGILNQEERKFAQNPWTHVDFLIFNKLDKEAVLVVEVDGYAYHQNNEKQRERDALKDKILQQINLPVLRVATNESGEREKLIKMLEEIVEESGEIEAGSEG</sequence>
<dbReference type="InterPro" id="IPR045055">
    <property type="entry name" value="DNA2/NAM7-like"/>
</dbReference>
<dbReference type="PANTHER" id="PTHR10887:SF530">
    <property type="entry name" value="SUPERFAMILY I DNA HELICASES"/>
    <property type="match status" value="1"/>
</dbReference>
<gene>
    <name evidence="5" type="primary">recD2_18</name>
    <name evidence="5" type="ORF">SDC9_37705</name>
</gene>
<dbReference type="InterPro" id="IPR041679">
    <property type="entry name" value="DNA2/NAM7-like_C"/>
</dbReference>
<dbReference type="InterPro" id="IPR024402">
    <property type="entry name" value="DUF2726"/>
</dbReference>
<keyword evidence="5" id="KW-0347">Helicase</keyword>
<dbReference type="Pfam" id="PF13086">
    <property type="entry name" value="AAA_11"/>
    <property type="match status" value="1"/>
</dbReference>